<evidence type="ECO:0000313" key="2">
    <source>
        <dbReference type="EMBL" id="KPJ15862.1"/>
    </source>
</evidence>
<dbReference type="Proteomes" id="UP000053240">
    <property type="component" value="Unassembled WGS sequence"/>
</dbReference>
<gene>
    <name evidence="2" type="ORF">RR48_09908</name>
</gene>
<dbReference type="STRING" id="76193.A0A194RE41"/>
<accession>A0A194RE41</accession>
<feature type="compositionally biased region" description="Gly residues" evidence="1">
    <location>
        <begin position="170"/>
        <end position="199"/>
    </location>
</feature>
<dbReference type="PANTHER" id="PTHR10957">
    <property type="entry name" value="RAP1 GTPASE-GDP DISSOCIATION STIMULATOR 1"/>
    <property type="match status" value="1"/>
</dbReference>
<sequence>MSADEAMRALYGAGAGEVYLQAVRWLETADDDLPLLSTALLAIGNFARDDRYCLQMMGNNIYDKLLDIFETYYEKGAGAEVEVERVQHGALAALRNLSVPAQNKVRALARGRAVPLLARALAGVRHHHVAYKLLAALRMLLDGHGGGVRGEPGGHGGDESRGDAARGAEGADGAGGEGGAGGEAGGAAGGAAGGGGAGPAGVRAGGRALRQAGRGRGGGAGGAAGGRVRGGAGAGAGDAGLAGAGVHLALRRFVSVREDLPAELMRRFDKIIATISDHAEGTSS</sequence>
<evidence type="ECO:0000313" key="3">
    <source>
        <dbReference type="Proteomes" id="UP000053240"/>
    </source>
</evidence>
<dbReference type="InterPro" id="IPR011989">
    <property type="entry name" value="ARM-like"/>
</dbReference>
<dbReference type="InterPro" id="IPR016024">
    <property type="entry name" value="ARM-type_fold"/>
</dbReference>
<proteinExistence type="predicted"/>
<feature type="compositionally biased region" description="Basic and acidic residues" evidence="1">
    <location>
        <begin position="156"/>
        <end position="166"/>
    </location>
</feature>
<organism evidence="2 3">
    <name type="scientific">Papilio machaon</name>
    <name type="common">Old World swallowtail butterfly</name>
    <dbReference type="NCBI Taxonomy" id="76193"/>
    <lineage>
        <taxon>Eukaryota</taxon>
        <taxon>Metazoa</taxon>
        <taxon>Ecdysozoa</taxon>
        <taxon>Arthropoda</taxon>
        <taxon>Hexapoda</taxon>
        <taxon>Insecta</taxon>
        <taxon>Pterygota</taxon>
        <taxon>Neoptera</taxon>
        <taxon>Endopterygota</taxon>
        <taxon>Lepidoptera</taxon>
        <taxon>Glossata</taxon>
        <taxon>Ditrysia</taxon>
        <taxon>Papilionoidea</taxon>
        <taxon>Papilionidae</taxon>
        <taxon>Papilioninae</taxon>
        <taxon>Papilio</taxon>
    </lineage>
</organism>
<dbReference type="AlphaFoldDB" id="A0A194RE41"/>
<dbReference type="Gene3D" id="1.25.10.10">
    <property type="entry name" value="Leucine-rich Repeat Variant"/>
    <property type="match status" value="1"/>
</dbReference>
<dbReference type="InParanoid" id="A0A194RE41"/>
<dbReference type="GO" id="GO:0005085">
    <property type="term" value="F:guanyl-nucleotide exchange factor activity"/>
    <property type="evidence" value="ECO:0007669"/>
    <property type="project" value="InterPro"/>
</dbReference>
<protein>
    <submittedName>
        <fullName evidence="2">Rap1 GTPase-GDP dissociation stimulator 1-A</fullName>
    </submittedName>
</protein>
<dbReference type="InterPro" id="IPR040144">
    <property type="entry name" value="RAP1GDS1"/>
</dbReference>
<reference evidence="2 3" key="1">
    <citation type="journal article" date="2015" name="Nat. Commun.">
        <title>Outbred genome sequencing and CRISPR/Cas9 gene editing in butterflies.</title>
        <authorList>
            <person name="Li X."/>
            <person name="Fan D."/>
            <person name="Zhang W."/>
            <person name="Liu G."/>
            <person name="Zhang L."/>
            <person name="Zhao L."/>
            <person name="Fang X."/>
            <person name="Chen L."/>
            <person name="Dong Y."/>
            <person name="Chen Y."/>
            <person name="Ding Y."/>
            <person name="Zhao R."/>
            <person name="Feng M."/>
            <person name="Zhu Y."/>
            <person name="Feng Y."/>
            <person name="Jiang X."/>
            <person name="Zhu D."/>
            <person name="Xiang H."/>
            <person name="Feng X."/>
            <person name="Li S."/>
            <person name="Wang J."/>
            <person name="Zhang G."/>
            <person name="Kronforst M.R."/>
            <person name="Wang W."/>
        </authorList>
    </citation>
    <scope>NUCLEOTIDE SEQUENCE [LARGE SCALE GENOMIC DNA]</scope>
    <source>
        <strain evidence="2">Ya'a_city_454_Pm</strain>
        <tissue evidence="2">Whole body</tissue>
    </source>
</reference>
<feature type="region of interest" description="Disordered" evidence="1">
    <location>
        <begin position="148"/>
        <end position="203"/>
    </location>
</feature>
<evidence type="ECO:0000256" key="1">
    <source>
        <dbReference type="SAM" id="MobiDB-lite"/>
    </source>
</evidence>
<dbReference type="SUPFAM" id="SSF48371">
    <property type="entry name" value="ARM repeat"/>
    <property type="match status" value="1"/>
</dbReference>
<dbReference type="EMBL" id="KQ460323">
    <property type="protein sequence ID" value="KPJ15862.1"/>
    <property type="molecule type" value="Genomic_DNA"/>
</dbReference>
<keyword evidence="3" id="KW-1185">Reference proteome</keyword>
<name>A0A194RE41_PAPMA</name>